<evidence type="ECO:0000313" key="3">
    <source>
        <dbReference type="Proteomes" id="UP001054857"/>
    </source>
</evidence>
<dbReference type="PANTHER" id="PTHR45980">
    <property type="match status" value="1"/>
</dbReference>
<dbReference type="EMBL" id="BMAR01000001">
    <property type="protein sequence ID" value="GFR40888.1"/>
    <property type="molecule type" value="Genomic_DNA"/>
</dbReference>
<dbReference type="GO" id="GO:0004252">
    <property type="term" value="F:serine-type endopeptidase activity"/>
    <property type="evidence" value="ECO:0007669"/>
    <property type="project" value="TreeGrafter"/>
</dbReference>
<evidence type="ECO:0000256" key="1">
    <source>
        <dbReference type="SAM" id="MobiDB-lite"/>
    </source>
</evidence>
<comment type="caution">
    <text evidence="2">The sequence shown here is derived from an EMBL/GenBank/DDBJ whole genome shotgun (WGS) entry which is preliminary data.</text>
</comment>
<feature type="non-terminal residue" evidence="2">
    <location>
        <position position="1"/>
    </location>
</feature>
<feature type="region of interest" description="Disordered" evidence="1">
    <location>
        <begin position="91"/>
        <end position="126"/>
    </location>
</feature>
<organism evidence="2 3">
    <name type="scientific">Astrephomene gubernaculifera</name>
    <dbReference type="NCBI Taxonomy" id="47775"/>
    <lineage>
        <taxon>Eukaryota</taxon>
        <taxon>Viridiplantae</taxon>
        <taxon>Chlorophyta</taxon>
        <taxon>core chlorophytes</taxon>
        <taxon>Chlorophyceae</taxon>
        <taxon>CS clade</taxon>
        <taxon>Chlamydomonadales</taxon>
        <taxon>Astrephomenaceae</taxon>
        <taxon>Astrephomene</taxon>
    </lineage>
</organism>
<dbReference type="InterPro" id="IPR036034">
    <property type="entry name" value="PDZ_sf"/>
</dbReference>
<dbReference type="Gene3D" id="2.30.42.10">
    <property type="match status" value="1"/>
</dbReference>
<gene>
    <name evidence="2" type="ORF">Agub_g1540</name>
</gene>
<feature type="non-terminal residue" evidence="2">
    <location>
        <position position="197"/>
    </location>
</feature>
<keyword evidence="3" id="KW-1185">Reference proteome</keyword>
<dbReference type="Proteomes" id="UP001054857">
    <property type="component" value="Unassembled WGS sequence"/>
</dbReference>
<dbReference type="PANTHER" id="PTHR45980:SF18">
    <property type="entry name" value="PROTEASE DO-LIKE 9"/>
    <property type="match status" value="1"/>
</dbReference>
<accession>A0AAD3DFZ6</accession>
<proteinExistence type="predicted"/>
<feature type="compositionally biased region" description="Gly residues" evidence="1">
    <location>
        <begin position="97"/>
        <end position="109"/>
    </location>
</feature>
<evidence type="ECO:0000313" key="2">
    <source>
        <dbReference type="EMBL" id="GFR40888.1"/>
    </source>
</evidence>
<sequence>TEASATVVPVPVVQHFLEDIRSHGSYQGFPTLGIQWKRAESQALRRYVGMRPEQTGIVITSLNPTAPLASLAQPLDVLAEVAGARVDNEGGVELGAAGEGGEGAWGPGGAEEEEEEGSPDRCGAARRRAAAGAAGAGAGAGAGGSAEGGAAGASGRINLTHLISSFQVGAPLQLTLLRQGQPRPLTLRLSLPARLLP</sequence>
<protein>
    <submittedName>
        <fullName evidence="2">Uncharacterized protein</fullName>
    </submittedName>
</protein>
<reference evidence="2 3" key="1">
    <citation type="journal article" date="2021" name="Sci. Rep.">
        <title>Genome sequencing of the multicellular alga Astrephomene provides insights into convergent evolution of germ-soma differentiation.</title>
        <authorList>
            <person name="Yamashita S."/>
            <person name="Yamamoto K."/>
            <person name="Matsuzaki R."/>
            <person name="Suzuki S."/>
            <person name="Yamaguchi H."/>
            <person name="Hirooka S."/>
            <person name="Minakuchi Y."/>
            <person name="Miyagishima S."/>
            <person name="Kawachi M."/>
            <person name="Toyoda A."/>
            <person name="Nozaki H."/>
        </authorList>
    </citation>
    <scope>NUCLEOTIDE SEQUENCE [LARGE SCALE GENOMIC DNA]</scope>
    <source>
        <strain evidence="2 3">NIES-4017</strain>
    </source>
</reference>
<dbReference type="AlphaFoldDB" id="A0AAD3DFZ6"/>
<name>A0AAD3DFZ6_9CHLO</name>